<feature type="binding site" evidence="31">
    <location>
        <position position="176"/>
    </location>
    <ligand>
        <name>Ca(2+)</name>
        <dbReference type="ChEBI" id="CHEBI:29108"/>
        <label>1</label>
    </ligand>
</feature>
<dbReference type="SMART" id="SM00042">
    <property type="entry name" value="CUB"/>
    <property type="match status" value="2"/>
</dbReference>
<keyword evidence="2" id="KW-0964">Secreted</keyword>
<keyword evidence="3" id="KW-0245">EGF-like domain</keyword>
<dbReference type="CDD" id="cd00033">
    <property type="entry name" value="CCP"/>
    <property type="match status" value="2"/>
</dbReference>
<dbReference type="PROSITE" id="PS01186">
    <property type="entry name" value="EGF_2"/>
    <property type="match status" value="1"/>
</dbReference>
<feature type="binding site" evidence="31">
    <location>
        <position position="194"/>
    </location>
    <ligand>
        <name>Ca(2+)</name>
        <dbReference type="ChEBI" id="CHEBI:29108"/>
        <label>2</label>
    </ligand>
</feature>
<dbReference type="SMART" id="SM00181">
    <property type="entry name" value="EGF"/>
    <property type="match status" value="1"/>
</dbReference>
<evidence type="ECO:0000256" key="22">
    <source>
        <dbReference type="ARBA" id="ARBA00075775"/>
    </source>
</evidence>
<dbReference type="GO" id="GO:0001867">
    <property type="term" value="P:complement activation, lectin pathway"/>
    <property type="evidence" value="ECO:0007669"/>
    <property type="project" value="UniProtKB-KW"/>
</dbReference>
<feature type="disulfide bond" evidence="29">
    <location>
        <begin position="297"/>
        <end position="315"/>
    </location>
</feature>
<dbReference type="eggNOG" id="KOG3627">
    <property type="taxonomic scope" value="Eukaryota"/>
</dbReference>
<dbReference type="PROSITE" id="PS50923">
    <property type="entry name" value="SUSHI"/>
    <property type="match status" value="2"/>
</dbReference>
<comment type="subcellular location">
    <subcellularLocation>
        <location evidence="1">Secreted</location>
    </subcellularLocation>
</comment>
<dbReference type="SMART" id="SM00020">
    <property type="entry name" value="Tryp_SPc"/>
    <property type="match status" value="1"/>
</dbReference>
<dbReference type="FunFam" id="2.60.120.290:FF:000012">
    <property type="entry name" value="mannan-binding lectin serine protease 1 isoform X1"/>
    <property type="match status" value="1"/>
</dbReference>
<feature type="binding site" evidence="31">
    <location>
        <position position="131"/>
    </location>
    <ligand>
        <name>Ca(2+)</name>
        <dbReference type="ChEBI" id="CHEBI:29108"/>
        <label>1</label>
    </ligand>
</feature>
<feature type="binding site" evidence="31">
    <location>
        <position position="215"/>
    </location>
    <ligand>
        <name>Ca(2+)</name>
        <dbReference type="ChEBI" id="CHEBI:29108"/>
        <label>2</label>
    </ligand>
</feature>
<dbReference type="CTD" id="5648"/>
<evidence type="ECO:0000256" key="12">
    <source>
        <dbReference type="ARBA" id="ARBA00022825"/>
    </source>
</evidence>
<dbReference type="Gene3D" id="2.40.10.10">
    <property type="entry name" value="Trypsin-like serine proteases"/>
    <property type="match status" value="1"/>
</dbReference>
<evidence type="ECO:0000256" key="30">
    <source>
        <dbReference type="PIRSR" id="PIRSR001155-3"/>
    </source>
</evidence>
<evidence type="ECO:0000256" key="3">
    <source>
        <dbReference type="ARBA" id="ARBA00022536"/>
    </source>
</evidence>
<dbReference type="Pfam" id="PF00084">
    <property type="entry name" value="Sushi"/>
    <property type="match status" value="2"/>
</dbReference>
<dbReference type="InterPro" id="IPR000742">
    <property type="entry name" value="EGF"/>
</dbReference>
<keyword evidence="15" id="KW-1018">Complement activation lectin pathway</keyword>
<dbReference type="SUPFAM" id="SSF49854">
    <property type="entry name" value="Spermadhesin, CUB domain"/>
    <property type="match status" value="2"/>
</dbReference>
<dbReference type="PRINTS" id="PR00722">
    <property type="entry name" value="CHYMOTRYPSIN"/>
</dbReference>
<evidence type="ECO:0000259" key="37">
    <source>
        <dbReference type="PROSITE" id="PS50923"/>
    </source>
</evidence>
<feature type="disulfide bond" evidence="29">
    <location>
        <begin position="452"/>
        <end position="487"/>
    </location>
</feature>
<evidence type="ECO:0000256" key="16">
    <source>
        <dbReference type="ARBA" id="ARBA00023157"/>
    </source>
</evidence>
<evidence type="ECO:0000256" key="14">
    <source>
        <dbReference type="ARBA" id="ARBA00022859"/>
    </source>
</evidence>
<dbReference type="FunFam" id="2.10.70.10:FF:000028">
    <property type="entry name" value="mannan-binding lectin serine protease 1 isoform X2"/>
    <property type="match status" value="1"/>
</dbReference>
<dbReference type="GeneID" id="102384513"/>
<evidence type="ECO:0000256" key="8">
    <source>
        <dbReference type="ARBA" id="ARBA00022729"/>
    </source>
</evidence>
<evidence type="ECO:0000256" key="10">
    <source>
        <dbReference type="ARBA" id="ARBA00022801"/>
    </source>
</evidence>
<evidence type="ECO:0000256" key="1">
    <source>
        <dbReference type="ARBA" id="ARBA00004613"/>
    </source>
</evidence>
<evidence type="ECO:0000256" key="9">
    <source>
        <dbReference type="ARBA" id="ARBA00022737"/>
    </source>
</evidence>
<feature type="disulfide bond" evidence="29">
    <location>
        <begin position="198"/>
        <end position="212"/>
    </location>
</feature>
<dbReference type="PIRSF" id="PIRSF001155">
    <property type="entry name" value="C1r_C1s_MASP"/>
    <property type="match status" value="1"/>
</dbReference>
<dbReference type="SUPFAM" id="SSF50494">
    <property type="entry name" value="Trypsin-like serine proteases"/>
    <property type="match status" value="1"/>
</dbReference>
<evidence type="ECO:0000256" key="7">
    <source>
        <dbReference type="ARBA" id="ARBA00022723"/>
    </source>
</evidence>
<dbReference type="InterPro" id="IPR024175">
    <property type="entry name" value="Pept_S1A_C1r/C1S/mannan-bd"/>
</dbReference>
<accession>A0A1U8D0J6</accession>
<proteinExistence type="predicted"/>
<keyword evidence="38" id="KW-1185">Reference proteome</keyword>
<evidence type="ECO:0000256" key="33">
    <source>
        <dbReference type="PROSITE-ProRule" id="PRU00302"/>
    </source>
</evidence>
<evidence type="ECO:0000256" key="11">
    <source>
        <dbReference type="ARBA" id="ARBA00022813"/>
    </source>
</evidence>
<dbReference type="InterPro" id="IPR033116">
    <property type="entry name" value="TRYPSIN_SER"/>
</dbReference>
<feature type="disulfide bond" evidence="29">
    <location>
        <begin position="384"/>
        <end position="417"/>
    </location>
</feature>
<evidence type="ECO:0000256" key="34">
    <source>
        <dbReference type="RuleBase" id="RU363034"/>
    </source>
</evidence>
<feature type="disulfide bond" description="Interchain (between heavy and light chains)" evidence="29">
    <location>
        <begin position="491"/>
        <end position="626"/>
    </location>
</feature>
<keyword evidence="17" id="KW-0325">Glycoprotein</keyword>
<feature type="disulfide bond" evidence="29 32">
    <location>
        <begin position="240"/>
        <end position="267"/>
    </location>
</feature>
<dbReference type="FunFam" id="2.60.120.290:FF:000006">
    <property type="entry name" value="Mannan-binding lectin serine protease 1"/>
    <property type="match status" value="1"/>
</dbReference>
<dbReference type="PROSITE" id="PS01180">
    <property type="entry name" value="CUB"/>
    <property type="match status" value="2"/>
</dbReference>
<keyword evidence="8" id="KW-0732">Signal</keyword>
<feature type="active site" description="Charge relay system" evidence="28">
    <location>
        <position position="544"/>
    </location>
</feature>
<keyword evidence="12 34" id="KW-0720">Serine protease</keyword>
<dbReference type="InterPro" id="IPR035976">
    <property type="entry name" value="Sushi/SCR/CCP_sf"/>
</dbReference>
<evidence type="ECO:0000256" key="17">
    <source>
        <dbReference type="ARBA" id="ARBA00023180"/>
    </source>
</evidence>
<dbReference type="RefSeq" id="XP_014374843.1">
    <property type="nucleotide sequence ID" value="XM_014519357.2"/>
</dbReference>
<evidence type="ECO:0000259" key="35">
    <source>
        <dbReference type="PROSITE" id="PS01180"/>
    </source>
</evidence>
<dbReference type="InterPro" id="IPR035914">
    <property type="entry name" value="Sperma_CUB_dom_sf"/>
</dbReference>
<keyword evidence="6 34" id="KW-0645">Protease</keyword>
<dbReference type="PANTHER" id="PTHR24255">
    <property type="entry name" value="COMPLEMENT COMPONENT 1, S SUBCOMPONENT-RELATED"/>
    <property type="match status" value="1"/>
</dbReference>
<name>A0A1U8D0J6_ALLSI</name>
<evidence type="ECO:0000256" key="21">
    <source>
        <dbReference type="ARBA" id="ARBA00069914"/>
    </source>
</evidence>
<evidence type="ECO:0000256" key="18">
    <source>
        <dbReference type="ARBA" id="ARBA00023278"/>
    </source>
</evidence>
<evidence type="ECO:0000256" key="28">
    <source>
        <dbReference type="PIRSR" id="PIRSR001155-1"/>
    </source>
</evidence>
<evidence type="ECO:0000256" key="24">
    <source>
        <dbReference type="ARBA" id="ARBA00079674"/>
    </source>
</evidence>
<feature type="active site" description="Charge relay system" evidence="28">
    <location>
        <position position="606"/>
    </location>
</feature>
<dbReference type="GO" id="GO:0006508">
    <property type="term" value="P:proteolysis"/>
    <property type="evidence" value="ECO:0007669"/>
    <property type="project" value="UniProtKB-KW"/>
</dbReference>
<dbReference type="SMART" id="SM00179">
    <property type="entry name" value="EGF_CA"/>
    <property type="match status" value="1"/>
</dbReference>
<feature type="binding site" evidence="31">
    <location>
        <position position="337"/>
    </location>
    <ligand>
        <name>Ca(2+)</name>
        <dbReference type="ChEBI" id="CHEBI:29108"/>
        <label>3</label>
    </ligand>
</feature>
<dbReference type="Proteomes" id="UP000189705">
    <property type="component" value="Unplaced"/>
</dbReference>
<evidence type="ECO:0000259" key="36">
    <source>
        <dbReference type="PROSITE" id="PS50240"/>
    </source>
</evidence>
<keyword evidence="11" id="KW-0068">Autocatalytic cleavage</keyword>
<dbReference type="Gene3D" id="2.10.25.10">
    <property type="entry name" value="Laminin"/>
    <property type="match status" value="1"/>
</dbReference>
<evidence type="ECO:0000256" key="4">
    <source>
        <dbReference type="ARBA" id="ARBA00022588"/>
    </source>
</evidence>
<feature type="disulfide bond" evidence="29">
    <location>
        <begin position="668"/>
        <end position="685"/>
    </location>
</feature>
<evidence type="ECO:0000256" key="19">
    <source>
        <dbReference type="ARBA" id="ARBA00058828"/>
    </source>
</evidence>
<feature type="binding site" evidence="31">
    <location>
        <position position="339"/>
    </location>
    <ligand>
        <name>Ca(2+)</name>
        <dbReference type="ChEBI" id="CHEBI:29108"/>
        <label>3</label>
    </ligand>
</feature>
<dbReference type="InterPro" id="IPR018097">
    <property type="entry name" value="EGF_Ca-bd_CS"/>
</dbReference>
<evidence type="ECO:0000256" key="23">
    <source>
        <dbReference type="ARBA" id="ARBA00078514"/>
    </source>
</evidence>
<keyword evidence="9" id="KW-0677">Repeat</keyword>
<evidence type="ECO:0000256" key="20">
    <source>
        <dbReference type="ARBA" id="ARBA00065137"/>
    </source>
</evidence>
<comment type="subunit">
    <text evidence="20">Homodimer. Interacts with the oligomeric lectins MBL2, FCN2 and FCN3; triggers the lectin pathway of complement through activation of C3. Interacts with SERPING1. Interacts with COLEC11; probably triggers the lectin pathway of complement.</text>
</comment>
<keyword evidence="16 29" id="KW-1015">Disulfide bond</keyword>
<dbReference type="FunFam" id="2.40.10.10:FF:000015">
    <property type="entry name" value="Atrial natriuretic peptide-converting enzyme"/>
    <property type="match status" value="1"/>
</dbReference>
<evidence type="ECO:0000256" key="6">
    <source>
        <dbReference type="ARBA" id="ARBA00022670"/>
    </source>
</evidence>
<dbReference type="Gene3D" id="2.10.70.10">
    <property type="entry name" value="Complement Module, domain 1"/>
    <property type="match status" value="2"/>
</dbReference>
<feature type="disulfide bond" evidence="29">
    <location>
        <begin position="696"/>
        <end position="726"/>
    </location>
</feature>
<evidence type="ECO:0000313" key="38">
    <source>
        <dbReference type="Proteomes" id="UP000189705"/>
    </source>
</evidence>
<dbReference type="PROSITE" id="PS00134">
    <property type="entry name" value="TRYPSIN_HIS"/>
    <property type="match status" value="1"/>
</dbReference>
<dbReference type="SUPFAM" id="SSF57535">
    <property type="entry name" value="Complement control module/SCR domain"/>
    <property type="match status" value="2"/>
</dbReference>
<dbReference type="AlphaFoldDB" id="A0A1U8D0J6"/>
<feature type="disulfide bond" evidence="29">
    <location>
        <begin position="356"/>
        <end position="404"/>
    </location>
</feature>
<evidence type="ECO:0000256" key="13">
    <source>
        <dbReference type="ARBA" id="ARBA00022837"/>
    </source>
</evidence>
<evidence type="ECO:0000256" key="29">
    <source>
        <dbReference type="PIRSR" id="PIRSR001155-2"/>
    </source>
</evidence>
<dbReference type="InterPro" id="IPR000436">
    <property type="entry name" value="Sushi_SCR_CCP_dom"/>
</dbReference>
<dbReference type="Pfam" id="PF00431">
    <property type="entry name" value="CUB"/>
    <property type="match status" value="2"/>
</dbReference>
<feature type="domain" description="Sushi" evidence="37">
    <location>
        <begin position="420"/>
        <end position="489"/>
    </location>
</feature>
<feature type="domain" description="Peptidase S1" evidence="36">
    <location>
        <begin position="504"/>
        <end position="750"/>
    </location>
</feature>
<dbReference type="InterPro" id="IPR018114">
    <property type="entry name" value="TRYPSIN_HIS"/>
</dbReference>
<evidence type="ECO:0000256" key="25">
    <source>
        <dbReference type="ARBA" id="ARBA00081739"/>
    </source>
</evidence>
<feature type="binding site" evidence="31">
    <location>
        <position position="123"/>
    </location>
    <ligand>
        <name>Ca(2+)</name>
        <dbReference type="ChEBI" id="CHEBI:29108"/>
        <label>1</label>
    </ligand>
</feature>
<feature type="binding site" evidence="31">
    <location>
        <position position="195"/>
    </location>
    <ligand>
        <name>Ca(2+)</name>
        <dbReference type="ChEBI" id="CHEBI:29108"/>
        <label>2</label>
    </ligand>
</feature>
<protein>
    <recommendedName>
        <fullName evidence="21">Mannan-binding lectin serine protease 1</fullName>
    </recommendedName>
    <alternativeName>
        <fullName evidence="22">Complement factor MASP-3</fullName>
    </alternativeName>
    <alternativeName>
        <fullName evidence="26">Complement-activating component of Ra-reactive factor</fullName>
    </alternativeName>
    <alternativeName>
        <fullName evidence="24">Mannose-binding lectin-associated serine protease 1</fullName>
    </alternativeName>
    <alternativeName>
        <fullName evidence="23">Mannose-binding protein-associated serine protease</fullName>
    </alternativeName>
    <alternativeName>
        <fullName evidence="25">Ra-reactive factor serine protease p100</fullName>
    </alternativeName>
    <alternativeName>
        <fullName evidence="27">Serine protease 5</fullName>
    </alternativeName>
</protein>
<feature type="binding site" evidence="31">
    <location>
        <position position="290"/>
    </location>
    <ligand>
        <name>Ca(2+)</name>
        <dbReference type="ChEBI" id="CHEBI:29108"/>
        <label>3</label>
    </ligand>
</feature>
<dbReference type="InterPro" id="IPR000859">
    <property type="entry name" value="CUB_dom"/>
</dbReference>
<dbReference type="InterPro" id="IPR001254">
    <property type="entry name" value="Trypsin_dom"/>
</dbReference>
<feature type="domain" description="CUB" evidence="35">
    <location>
        <begin position="240"/>
        <end position="352"/>
    </location>
</feature>
<dbReference type="CDD" id="cd00041">
    <property type="entry name" value="CUB"/>
    <property type="match status" value="2"/>
</dbReference>
<feature type="binding site" evidence="31">
    <location>
        <position position="300"/>
    </location>
    <ligand>
        <name>Ca(2+)</name>
        <dbReference type="ChEBI" id="CHEBI:29108"/>
        <label>3</label>
    </ligand>
</feature>
<dbReference type="InterPro" id="IPR043504">
    <property type="entry name" value="Peptidase_S1_PA_chymotrypsin"/>
</dbReference>
<comment type="function">
    <text evidence="19">Functions in the lectin pathway of complement, which performs a key role in innate immunity by recognizing pathogens through patterns of sugar moieties and neutralizing them. The lectin pathway is triggered upon binding of mannan-binding lectin (MBL) and ficolins to sugar moieties which leads to activation of the associated proteases MASP1 and MASP2. Functions as an endopeptidase and may activate MASP2 or C2 or directly activate C3 the key component of complement reaction. Isoform 2 may have an inhibitory effect on the activation of the lectin pathway of complement or may cleave IGFBP5. Also plays a role in development.</text>
</comment>
<reference evidence="39" key="1">
    <citation type="submission" date="2025-08" db="UniProtKB">
        <authorList>
            <consortium name="RefSeq"/>
        </authorList>
    </citation>
    <scope>IDENTIFICATION</scope>
</reference>
<dbReference type="SUPFAM" id="SSF57196">
    <property type="entry name" value="EGF/Laminin"/>
    <property type="match status" value="1"/>
</dbReference>
<evidence type="ECO:0000256" key="32">
    <source>
        <dbReference type="PROSITE-ProRule" id="PRU00059"/>
    </source>
</evidence>
<dbReference type="PROSITE" id="PS01187">
    <property type="entry name" value="EGF_CA"/>
    <property type="match status" value="1"/>
</dbReference>
<dbReference type="FunFam" id="2.10.25.10:FF:000059">
    <property type="entry name" value="Mannan-binding lectin serine protease 1"/>
    <property type="match status" value="1"/>
</dbReference>
<dbReference type="InterPro" id="IPR009003">
    <property type="entry name" value="Peptidase_S1_PA"/>
</dbReference>
<dbReference type="GO" id="GO:0005615">
    <property type="term" value="C:extracellular space"/>
    <property type="evidence" value="ECO:0007669"/>
    <property type="project" value="UniProtKB-ARBA"/>
</dbReference>
<feature type="disulfide bond" evidence="29">
    <location>
        <begin position="208"/>
        <end position="221"/>
    </location>
</feature>
<dbReference type="PROSITE" id="PS50240">
    <property type="entry name" value="TRYPSIN_DOM"/>
    <property type="match status" value="1"/>
</dbReference>
<feature type="disulfide bond" evidence="29">
    <location>
        <begin position="422"/>
        <end position="469"/>
    </location>
</feature>
<keyword evidence="5 33" id="KW-0768">Sushi</keyword>
<gene>
    <name evidence="39" type="primary">MASP1</name>
</gene>
<dbReference type="SMART" id="SM00032">
    <property type="entry name" value="CCP"/>
    <property type="match status" value="2"/>
</dbReference>
<feature type="binding site" evidence="31">
    <location>
        <position position="197"/>
    </location>
    <ligand>
        <name>Ca(2+)</name>
        <dbReference type="ChEBI" id="CHEBI:29108"/>
        <label>2</label>
    </ligand>
</feature>
<evidence type="ECO:0000256" key="27">
    <source>
        <dbReference type="ARBA" id="ARBA00083087"/>
    </source>
</evidence>
<comment type="PTM">
    <text evidence="30">The iron and 2-oxoglutarate dependent 3-hydroxylation of aspartate and asparagine is (R) stereospecific within EGF domains.</text>
</comment>
<dbReference type="InterPro" id="IPR001881">
    <property type="entry name" value="EGF-like_Ca-bd_dom"/>
</dbReference>
<comment type="caution">
    <text evidence="33">Lacks conserved residue(s) required for the propagation of feature annotation.</text>
</comment>
<feature type="disulfide bond" evidence="29">
    <location>
        <begin position="128"/>
        <end position="146"/>
    </location>
</feature>
<dbReference type="CDD" id="cd00190">
    <property type="entry name" value="Tryp_SPc"/>
    <property type="match status" value="1"/>
</dbReference>
<organism evidence="38 39">
    <name type="scientific">Alligator sinensis</name>
    <name type="common">Chinese alligator</name>
    <dbReference type="NCBI Taxonomy" id="38654"/>
    <lineage>
        <taxon>Eukaryota</taxon>
        <taxon>Metazoa</taxon>
        <taxon>Chordata</taxon>
        <taxon>Craniata</taxon>
        <taxon>Vertebrata</taxon>
        <taxon>Euteleostomi</taxon>
        <taxon>Archelosauria</taxon>
        <taxon>Archosauria</taxon>
        <taxon>Crocodylia</taxon>
        <taxon>Alligatoridae</taxon>
        <taxon>Alligatorinae</taxon>
        <taxon>Alligator</taxon>
    </lineage>
</organism>
<evidence type="ECO:0000256" key="15">
    <source>
        <dbReference type="ARBA" id="ARBA00023153"/>
    </source>
</evidence>
<feature type="modified residue" description="(3R)-3-hydroxyasparagine" evidence="30">
    <location>
        <position position="214"/>
    </location>
</feature>
<feature type="binding site" evidence="31">
    <location>
        <position position="178"/>
    </location>
    <ligand>
        <name>Ca(2+)</name>
        <dbReference type="ChEBI" id="CHEBI:29108"/>
        <label>1</label>
    </ligand>
</feature>
<evidence type="ECO:0000256" key="5">
    <source>
        <dbReference type="ARBA" id="ARBA00022659"/>
    </source>
</evidence>
<dbReference type="GO" id="GO:0004252">
    <property type="term" value="F:serine-type endopeptidase activity"/>
    <property type="evidence" value="ECO:0007669"/>
    <property type="project" value="InterPro"/>
</dbReference>
<dbReference type="InterPro" id="IPR001314">
    <property type="entry name" value="Peptidase_S1A"/>
</dbReference>
<feature type="domain" description="CUB" evidence="35">
    <location>
        <begin position="67"/>
        <end position="193"/>
    </location>
</feature>
<feature type="active site" description="Charge relay system" evidence="28">
    <location>
        <position position="700"/>
    </location>
</feature>
<dbReference type="Pfam" id="PF00089">
    <property type="entry name" value="Trypsin"/>
    <property type="match status" value="1"/>
</dbReference>
<sequence length="753" mass="84627">MENARQLQRHTRTLTNLRTKIRHGARRAGNQTALLPKIPPFPTPLLSHTSGDTHGSEMRYLLAWSLCAFLLCNTDAVELTDMFGEIQSPNFPDSYPSDSEVTWNISVPDGFRIKLYFMHFDLESSYLCEYDYVKIEAEDQVLATFCGRETTDTEQAPGQQAILSPGAYMGLTFRSDFSNEERFTGFEAHYTAVDVDECLEKSDEELACDHYCHNYIGGYYCSCRFGYILHSDNRTCKVECSDNLFTQRSGVITSADFPNPYPKSSDCLYRVELEDGFFITLQFEDSIDIEDHPEVSCPYDYIKIKAGPLEFGPFCGEKSPGRIETQTNSVQILFHSDNSGENRGWKLSYAATGNPCPLVQPPINGKIDPSQARYTFKDQVVISCNPGYKVLKDDVESDTFQIECLKDGTWSNKVPICKMADCRAPAELEHGFITFASRSNLTTYRSVIWYSCHRPYYRLAPNVTGIYTCDENGIWRSEELGTKLPSCRPVCGKPKFSRSLLARIANGLYAQKGVSPWIAMLYRNGMPFCGGSLLGNKWIVTAAHCLHHMLDPENPALHSLDVISPSSFKVILGKHKTLKKDDTEQQLEPKNLILHPAYHPTTFQYDLGLVELSSQVVLNDYVMPVCFPDGSPSKGTIVIVSGWGKQFLQRLPDALMEVEIPLTDHQLCKETYDKLNRKVTDDMICAGEKEGGKDACSGDSGGPMVTFSNQHHHWHLLGTVSWGEGCGQNDRYGVYSSVLRSLAWIKEVTGVEY</sequence>
<evidence type="ECO:0000256" key="31">
    <source>
        <dbReference type="PIRSR" id="PIRSR001155-4"/>
    </source>
</evidence>
<evidence type="ECO:0000313" key="39">
    <source>
        <dbReference type="RefSeq" id="XP_014374843.1"/>
    </source>
</evidence>
<keyword evidence="18 30" id="KW-0379">Hydroxylation</keyword>
<keyword evidence="10 34" id="KW-0378">Hydrolase</keyword>
<keyword evidence="4" id="KW-0399">Innate immunity</keyword>
<feature type="disulfide bond" evidence="29">
    <location>
        <begin position="223"/>
        <end position="236"/>
    </location>
</feature>
<evidence type="ECO:0000256" key="2">
    <source>
        <dbReference type="ARBA" id="ARBA00022525"/>
    </source>
</evidence>
<feature type="binding site" evidence="31">
    <location>
        <position position="214"/>
    </location>
    <ligand>
        <name>Ca(2+)</name>
        <dbReference type="ChEBI" id="CHEBI:29108"/>
        <label>2</label>
    </ligand>
</feature>
<evidence type="ECO:0000256" key="26">
    <source>
        <dbReference type="ARBA" id="ARBA00082937"/>
    </source>
</evidence>
<dbReference type="Gene3D" id="2.60.120.290">
    <property type="entry name" value="Spermadhesin, CUB domain"/>
    <property type="match status" value="2"/>
</dbReference>
<dbReference type="GO" id="GO:0005509">
    <property type="term" value="F:calcium ion binding"/>
    <property type="evidence" value="ECO:0007669"/>
    <property type="project" value="InterPro"/>
</dbReference>
<keyword evidence="7 31" id="KW-0479">Metal-binding</keyword>
<dbReference type="PROSITE" id="PS00135">
    <property type="entry name" value="TRYPSIN_SER"/>
    <property type="match status" value="1"/>
</dbReference>
<feature type="domain" description="Sushi" evidence="37">
    <location>
        <begin position="354"/>
        <end position="419"/>
    </location>
</feature>
<dbReference type="PANTHER" id="PTHR24255:SF13">
    <property type="entry name" value="MANNAN-BINDING LECTIN SERINE PROTEASE 1"/>
    <property type="match status" value="1"/>
</dbReference>
<keyword evidence="13 31" id="KW-0106">Calcium</keyword>
<keyword evidence="14" id="KW-0391">Immunity</keyword>
<dbReference type="FunFam" id="2.10.70.10:FF:000016">
    <property type="entry name" value="Mannan-binding lectin serine protease 1"/>
    <property type="match status" value="1"/>
</dbReference>
<feature type="binding site" evidence="31">
    <location>
        <position position="218"/>
    </location>
    <ligand>
        <name>Ca(2+)</name>
        <dbReference type="ChEBI" id="CHEBI:29108"/>
        <label>2</label>
    </ligand>
</feature>
<dbReference type="CDD" id="cd00054">
    <property type="entry name" value="EGF_CA"/>
    <property type="match status" value="1"/>
</dbReference>